<feature type="coiled-coil region" evidence="5">
    <location>
        <begin position="420"/>
        <end position="447"/>
    </location>
</feature>
<dbReference type="PANTHER" id="PTHR12630:SF1">
    <property type="entry name" value="GLUCOSIDASE 2 SUBUNIT BETA"/>
    <property type="match status" value="1"/>
</dbReference>
<feature type="compositionally biased region" description="Basic and acidic residues" evidence="6">
    <location>
        <begin position="339"/>
        <end position="353"/>
    </location>
</feature>
<feature type="compositionally biased region" description="Basic and acidic residues" evidence="6">
    <location>
        <begin position="369"/>
        <end position="387"/>
    </location>
</feature>
<keyword evidence="3" id="KW-0256">Endoplasmic reticulum</keyword>
<gene>
    <name evidence="9" type="ORF">ZEAMMB73_Zm00001d008236</name>
</gene>
<dbReference type="ExpressionAtlas" id="A0A1D6FB33">
    <property type="expression patterns" value="baseline and differential"/>
</dbReference>
<keyword evidence="4" id="KW-1015">Disulfide bond</keyword>
<dbReference type="Pfam" id="PF12999">
    <property type="entry name" value="PRKCSH-like"/>
    <property type="match status" value="1"/>
</dbReference>
<evidence type="ECO:0000256" key="5">
    <source>
        <dbReference type="SAM" id="Coils"/>
    </source>
</evidence>
<evidence type="ECO:0000256" key="3">
    <source>
        <dbReference type="ARBA" id="ARBA00022824"/>
    </source>
</evidence>
<dbReference type="SUPFAM" id="SSF50911">
    <property type="entry name" value="Mannose 6-phosphate receptor domain"/>
    <property type="match status" value="1"/>
</dbReference>
<dbReference type="InterPro" id="IPR039794">
    <property type="entry name" value="Gtb1-like"/>
</dbReference>
<feature type="compositionally biased region" description="Acidic residues" evidence="6">
    <location>
        <begin position="324"/>
        <end position="338"/>
    </location>
</feature>
<dbReference type="PANTHER" id="PTHR12630">
    <property type="entry name" value="N-LINKED OLIGOSACCHARIDE PROCESSING"/>
    <property type="match status" value="1"/>
</dbReference>
<dbReference type="InterPro" id="IPR044865">
    <property type="entry name" value="MRH_dom"/>
</dbReference>
<dbReference type="AlphaFoldDB" id="A0A1D6FB33"/>
<sequence>MRLLLVGALLLCATAAVESKPPLDTLGIPPQDEAYYRGGVIKCRDGSGRFSREQLNDDFCDCPDGTDEPGTSACPEAKFYCKNAGHTPVTIFSSRVNDGICDCCDGSDEYDSNITCKNTCWEAGKAAREKLKKKVATYKSGVVIRNQEVERAKEAYAKDEAELAKLKGEEKILQGLVDKLKEQKRLIEKAEEEERLRKEKEEKRIKEAEKQAADEKGTPDASPDVDSKETHDHVQEDENKQGSVNKDDISVEAGTLDELLHKESAVPTLEKDHSSDNPEGLSREELGRMVASRWTGESVSEVSKDDKKGHEDEQEIPEPAKEALEDELEIPEPAEENYDGYHSEVEDDRHKYEDEEFDHESEDEYVDDHDEHVESYKSDDDQKDLTEPGHASWLDKIQQTVQNVFQKFNFFRTPVDLSEASRVRKEYDDANSKLSKIQSKISNLAEKLKHDFDVIFPLQKLYQSIVLFFHRLAIVDILAKTRSSIPFMISALRPRKESILTRSVHIRKHHRLKGTVPPTWGMLLVLLSLLKSHNFLFVVSEYFYSGFKKYCSLGNDSPYSFCCIYKRWDKFEESYRVMHFSGGDKCWNGPDRSLKVRLRCGLSNELNDVDEPSRCEYVAVLSTPALCVEEKLKELQNKLDAMSSKQPGHDEL</sequence>
<evidence type="ECO:0000256" key="1">
    <source>
        <dbReference type="ARBA" id="ARBA00022387"/>
    </source>
</evidence>
<accession>A0A1D6FB33</accession>
<reference evidence="9" key="1">
    <citation type="submission" date="2015-12" db="EMBL/GenBank/DDBJ databases">
        <title>Update maize B73 reference genome by single molecule sequencing technologies.</title>
        <authorList>
            <consortium name="Maize Genome Sequencing Project"/>
            <person name="Ware D."/>
        </authorList>
    </citation>
    <scope>NUCLEOTIDE SEQUENCE</scope>
    <source>
        <tissue evidence="9">Seedling</tissue>
    </source>
</reference>
<evidence type="ECO:0000256" key="6">
    <source>
        <dbReference type="SAM" id="MobiDB-lite"/>
    </source>
</evidence>
<evidence type="ECO:0000256" key="2">
    <source>
        <dbReference type="ARBA" id="ARBA00022729"/>
    </source>
</evidence>
<feature type="compositionally biased region" description="Basic and acidic residues" evidence="6">
    <location>
        <begin position="225"/>
        <end position="249"/>
    </location>
</feature>
<evidence type="ECO:0000256" key="7">
    <source>
        <dbReference type="SAM" id="SignalP"/>
    </source>
</evidence>
<dbReference type="Pfam" id="PF13015">
    <property type="entry name" value="PRKCSH_1"/>
    <property type="match status" value="1"/>
</dbReference>
<feature type="region of interest" description="Disordered" evidence="6">
    <location>
        <begin position="193"/>
        <end position="388"/>
    </location>
</feature>
<feature type="compositionally biased region" description="Basic and acidic residues" evidence="6">
    <location>
        <begin position="193"/>
        <end position="218"/>
    </location>
</feature>
<feature type="signal peptide" evidence="7">
    <location>
        <begin position="1"/>
        <end position="19"/>
    </location>
</feature>
<feature type="domain" description="MRH" evidence="8">
    <location>
        <begin position="522"/>
        <end position="629"/>
    </location>
</feature>
<evidence type="ECO:0000259" key="8">
    <source>
        <dbReference type="PROSITE" id="PS51914"/>
    </source>
</evidence>
<feature type="compositionally biased region" description="Acidic residues" evidence="6">
    <location>
        <begin position="354"/>
        <end position="368"/>
    </location>
</feature>
<feature type="compositionally biased region" description="Basic and acidic residues" evidence="6">
    <location>
        <begin position="258"/>
        <end position="287"/>
    </location>
</feature>
<organism evidence="9">
    <name type="scientific">Zea mays</name>
    <name type="common">Maize</name>
    <dbReference type="NCBI Taxonomy" id="4577"/>
    <lineage>
        <taxon>Eukaryota</taxon>
        <taxon>Viridiplantae</taxon>
        <taxon>Streptophyta</taxon>
        <taxon>Embryophyta</taxon>
        <taxon>Tracheophyta</taxon>
        <taxon>Spermatophyta</taxon>
        <taxon>Magnoliopsida</taxon>
        <taxon>Liliopsida</taxon>
        <taxon>Poales</taxon>
        <taxon>Poaceae</taxon>
        <taxon>PACMAD clade</taxon>
        <taxon>Panicoideae</taxon>
        <taxon>Andropogonodae</taxon>
        <taxon>Andropogoneae</taxon>
        <taxon>Tripsacinae</taxon>
        <taxon>Zea</taxon>
    </lineage>
</organism>
<dbReference type="Gene3D" id="2.70.130.10">
    <property type="entry name" value="Mannose-6-phosphate receptor binding domain"/>
    <property type="match status" value="1"/>
</dbReference>
<dbReference type="EMBL" id="CM000784">
    <property type="protein sequence ID" value="AQK89277.1"/>
    <property type="molecule type" value="Genomic_DNA"/>
</dbReference>
<name>A0A1D6FB33_MAIZE</name>
<dbReference type="InterPro" id="IPR036607">
    <property type="entry name" value="PRKCSH"/>
</dbReference>
<feature type="chain" id="PRO_5010804021" description="Glucosidase 2 subunit beta" evidence="7">
    <location>
        <begin position="20"/>
        <end position="652"/>
    </location>
</feature>
<dbReference type="PROSITE" id="PS51914">
    <property type="entry name" value="MRH"/>
    <property type="match status" value="1"/>
</dbReference>
<evidence type="ECO:0000313" key="9">
    <source>
        <dbReference type="EMBL" id="AQK89277.1"/>
    </source>
</evidence>
<keyword evidence="5" id="KW-0175">Coiled coil</keyword>
<dbReference type="InterPro" id="IPR009011">
    <property type="entry name" value="Man6P_isomerase_rcpt-bd_dom_sf"/>
</dbReference>
<protein>
    <recommendedName>
        <fullName evidence="1">Glucosidase 2 subunit beta</fullName>
    </recommendedName>
</protein>
<keyword evidence="2 7" id="KW-0732">Signal</keyword>
<evidence type="ECO:0000256" key="4">
    <source>
        <dbReference type="ARBA" id="ARBA00023157"/>
    </source>
</evidence>
<proteinExistence type="predicted"/>
<feature type="compositionally biased region" description="Basic and acidic residues" evidence="6">
    <location>
        <begin position="302"/>
        <end position="311"/>
    </location>
</feature>
<dbReference type="InterPro" id="IPR028146">
    <property type="entry name" value="PRKCSH_N"/>
</dbReference>